<proteinExistence type="predicted"/>
<dbReference type="RefSeq" id="WP_263334424.1">
    <property type="nucleotide sequence ID" value="NZ_JAGSYH010000002.1"/>
</dbReference>
<name>A0ABW1EAX1_9BACT</name>
<evidence type="ECO:0000256" key="1">
    <source>
        <dbReference type="SAM" id="Coils"/>
    </source>
</evidence>
<keyword evidence="1" id="KW-0175">Coiled coil</keyword>
<organism evidence="2 3">
    <name type="scientific">Acidicapsa dinghuensis</name>
    <dbReference type="NCBI Taxonomy" id="2218256"/>
    <lineage>
        <taxon>Bacteria</taxon>
        <taxon>Pseudomonadati</taxon>
        <taxon>Acidobacteriota</taxon>
        <taxon>Terriglobia</taxon>
        <taxon>Terriglobales</taxon>
        <taxon>Acidobacteriaceae</taxon>
        <taxon>Acidicapsa</taxon>
    </lineage>
</organism>
<reference evidence="3" key="1">
    <citation type="journal article" date="2019" name="Int. J. Syst. Evol. Microbiol.">
        <title>The Global Catalogue of Microorganisms (GCM) 10K type strain sequencing project: providing services to taxonomists for standard genome sequencing and annotation.</title>
        <authorList>
            <consortium name="The Broad Institute Genomics Platform"/>
            <consortium name="The Broad Institute Genome Sequencing Center for Infectious Disease"/>
            <person name="Wu L."/>
            <person name="Ma J."/>
        </authorList>
    </citation>
    <scope>NUCLEOTIDE SEQUENCE [LARGE SCALE GENOMIC DNA]</scope>
    <source>
        <strain evidence="3">JCM 4087</strain>
    </source>
</reference>
<evidence type="ECO:0000313" key="3">
    <source>
        <dbReference type="Proteomes" id="UP001596091"/>
    </source>
</evidence>
<gene>
    <name evidence="2" type="ORF">ACFPT7_02235</name>
</gene>
<feature type="coiled-coil region" evidence="1">
    <location>
        <begin position="27"/>
        <end position="54"/>
    </location>
</feature>
<dbReference type="EMBL" id="JBHSPH010000001">
    <property type="protein sequence ID" value="MFC5861104.1"/>
    <property type="molecule type" value="Genomic_DNA"/>
</dbReference>
<comment type="caution">
    <text evidence="2">The sequence shown here is derived from an EMBL/GenBank/DDBJ whole genome shotgun (WGS) entry which is preliminary data.</text>
</comment>
<protein>
    <submittedName>
        <fullName evidence="2">Uncharacterized protein</fullName>
    </submittedName>
</protein>
<dbReference type="Proteomes" id="UP001596091">
    <property type="component" value="Unassembled WGS sequence"/>
</dbReference>
<keyword evidence="3" id="KW-1185">Reference proteome</keyword>
<sequence>MEEPALDDIHKTEEQIVHRDARLLRELHEAAELITELRARIAELQQENANLRKERVKP</sequence>
<evidence type="ECO:0000313" key="2">
    <source>
        <dbReference type="EMBL" id="MFC5861104.1"/>
    </source>
</evidence>
<accession>A0ABW1EAX1</accession>